<dbReference type="EMBL" id="JANEYG010000229">
    <property type="protein sequence ID" value="KAJ8910964.1"/>
    <property type="molecule type" value="Genomic_DNA"/>
</dbReference>
<keyword evidence="5" id="KW-1185">Reference proteome</keyword>
<evidence type="ECO:0000256" key="1">
    <source>
        <dbReference type="ARBA" id="ARBA00012493"/>
    </source>
</evidence>
<dbReference type="GO" id="GO:0003676">
    <property type="term" value="F:nucleic acid binding"/>
    <property type="evidence" value="ECO:0007669"/>
    <property type="project" value="InterPro"/>
</dbReference>
<dbReference type="PANTHER" id="PTHR37984">
    <property type="entry name" value="PROTEIN CBG26694"/>
    <property type="match status" value="1"/>
</dbReference>
<feature type="region of interest" description="Disordered" evidence="2">
    <location>
        <begin position="610"/>
        <end position="635"/>
    </location>
</feature>
<dbReference type="Pfam" id="PF17921">
    <property type="entry name" value="Integrase_H2C2"/>
    <property type="match status" value="1"/>
</dbReference>
<feature type="compositionally biased region" description="Basic and acidic residues" evidence="2">
    <location>
        <begin position="624"/>
        <end position="635"/>
    </location>
</feature>
<dbReference type="AlphaFoldDB" id="A0AAV8V9S0"/>
<dbReference type="Pfam" id="PF00665">
    <property type="entry name" value="rve"/>
    <property type="match status" value="1"/>
</dbReference>
<evidence type="ECO:0000313" key="5">
    <source>
        <dbReference type="Proteomes" id="UP001159042"/>
    </source>
</evidence>
<dbReference type="InterPro" id="IPR041588">
    <property type="entry name" value="Integrase_H2C2"/>
</dbReference>
<protein>
    <recommendedName>
        <fullName evidence="1">RNA-directed DNA polymerase</fullName>
        <ecNumber evidence="1">2.7.7.49</ecNumber>
    </recommendedName>
</protein>
<dbReference type="GO" id="GO:0003964">
    <property type="term" value="F:RNA-directed DNA polymerase activity"/>
    <property type="evidence" value="ECO:0007669"/>
    <property type="project" value="UniProtKB-EC"/>
</dbReference>
<dbReference type="InterPro" id="IPR036397">
    <property type="entry name" value="RNaseH_sf"/>
</dbReference>
<organism evidence="4 5">
    <name type="scientific">Exocentrus adspersus</name>
    <dbReference type="NCBI Taxonomy" id="1586481"/>
    <lineage>
        <taxon>Eukaryota</taxon>
        <taxon>Metazoa</taxon>
        <taxon>Ecdysozoa</taxon>
        <taxon>Arthropoda</taxon>
        <taxon>Hexapoda</taxon>
        <taxon>Insecta</taxon>
        <taxon>Pterygota</taxon>
        <taxon>Neoptera</taxon>
        <taxon>Endopterygota</taxon>
        <taxon>Coleoptera</taxon>
        <taxon>Polyphaga</taxon>
        <taxon>Cucujiformia</taxon>
        <taxon>Chrysomeloidea</taxon>
        <taxon>Cerambycidae</taxon>
        <taxon>Lamiinae</taxon>
        <taxon>Acanthocinini</taxon>
        <taxon>Exocentrus</taxon>
    </lineage>
</organism>
<dbReference type="PANTHER" id="PTHR37984:SF5">
    <property type="entry name" value="PROTEIN NYNRIN-LIKE"/>
    <property type="match status" value="1"/>
</dbReference>
<feature type="domain" description="Integrase catalytic" evidence="3">
    <location>
        <begin position="308"/>
        <end position="467"/>
    </location>
</feature>
<sequence>MSEEAQQTEAVKSTLEGLFRTFIEHMDSRSNVPVALSGDIITLPKFVPGRDEPQQWIDEVLKLASELKWNDSNIMARVSGCFEGEADTGAQVSLIRENIARGLMATQVLEEITIKGIGHNSFVSKSAIQDFDFVIEHRAGSQMGYVDYLSRNPPIGDENNPPASSVAMNQISESNVEADTDNNLMPEGWLAVQQGMDSETIQLKERLASGEIDSNQFCLIGSTLCHIDVINSEKVTQYFVPKNARYALLKEYHDGQAHIGLDKTVLSICSHFWFPRIRQFARKYIDGCLTCLTRKRTPRAATFDVHSIPKVPLPFNTMHVDCFGPLPETDEGCSHIFVAVDAYSKYCFLYALKSLKTDDIADCIQDIIFLVGTPARIITDNGASLKALLKHDLLTEWNIEWHFITPYVHQANGQAERYMQFIANLLRVQAEVTSNWSALVSRIQLVINSTVHKTTGRTPLQTLFGCDNRLPEIQRVIDTASNDKLPVAPVQHEKWRQFVSKRIEENATRQESYANKGTKAQRKFKVGDYVLVSRKALKPRKFESGWTGPYRITAILSTNRYELRRVGDVAESTRVTAAAACQMRIWAQEWSPEDCADVLESYITENAEERTNNVDNASSNSVYKDNHNDGQELAE</sequence>
<dbReference type="Proteomes" id="UP001159042">
    <property type="component" value="Unassembled WGS sequence"/>
</dbReference>
<evidence type="ECO:0000256" key="2">
    <source>
        <dbReference type="SAM" id="MobiDB-lite"/>
    </source>
</evidence>
<dbReference type="SUPFAM" id="SSF53098">
    <property type="entry name" value="Ribonuclease H-like"/>
    <property type="match status" value="1"/>
</dbReference>
<dbReference type="InterPro" id="IPR012337">
    <property type="entry name" value="RNaseH-like_sf"/>
</dbReference>
<dbReference type="EC" id="2.7.7.49" evidence="1"/>
<comment type="caution">
    <text evidence="4">The sequence shown here is derived from an EMBL/GenBank/DDBJ whole genome shotgun (WGS) entry which is preliminary data.</text>
</comment>
<name>A0AAV8V9S0_9CUCU</name>
<dbReference type="InterPro" id="IPR050951">
    <property type="entry name" value="Retrovirus_Pol_polyprotein"/>
</dbReference>
<accession>A0AAV8V9S0</accession>
<feature type="compositionally biased region" description="Polar residues" evidence="2">
    <location>
        <begin position="613"/>
        <end position="623"/>
    </location>
</feature>
<proteinExistence type="predicted"/>
<dbReference type="PROSITE" id="PS50994">
    <property type="entry name" value="INTEGRASE"/>
    <property type="match status" value="1"/>
</dbReference>
<evidence type="ECO:0000259" key="3">
    <source>
        <dbReference type="PROSITE" id="PS50994"/>
    </source>
</evidence>
<dbReference type="InterPro" id="IPR001584">
    <property type="entry name" value="Integrase_cat-core"/>
</dbReference>
<reference evidence="4 5" key="1">
    <citation type="journal article" date="2023" name="Insect Mol. Biol.">
        <title>Genome sequencing provides insights into the evolution of gene families encoding plant cell wall-degrading enzymes in longhorned beetles.</title>
        <authorList>
            <person name="Shin N.R."/>
            <person name="Okamura Y."/>
            <person name="Kirsch R."/>
            <person name="Pauchet Y."/>
        </authorList>
    </citation>
    <scope>NUCLEOTIDE SEQUENCE [LARGE SCALE GENOMIC DNA]</scope>
    <source>
        <strain evidence="4">EAD_L_NR</strain>
    </source>
</reference>
<evidence type="ECO:0000313" key="4">
    <source>
        <dbReference type="EMBL" id="KAJ8910964.1"/>
    </source>
</evidence>
<dbReference type="GO" id="GO:0015074">
    <property type="term" value="P:DNA integration"/>
    <property type="evidence" value="ECO:0007669"/>
    <property type="project" value="InterPro"/>
</dbReference>
<dbReference type="Gene3D" id="3.30.420.10">
    <property type="entry name" value="Ribonuclease H-like superfamily/Ribonuclease H"/>
    <property type="match status" value="1"/>
</dbReference>
<gene>
    <name evidence="4" type="ORF">NQ315_003657</name>
</gene>
<dbReference type="Gene3D" id="1.10.340.70">
    <property type="match status" value="1"/>
</dbReference>